<reference evidence="3 4" key="1">
    <citation type="submission" date="2019-08" db="EMBL/GenBank/DDBJ databases">
        <title>Hyperibacter terrae gen. nov., sp. nov. and Hyperibacter viscosus sp. nov., two new members in the family Rhodospirillaceae isolated from the rhizosphere of Hypericum perforatum.</title>
        <authorList>
            <person name="Noviana Z."/>
        </authorList>
    </citation>
    <scope>NUCLEOTIDE SEQUENCE [LARGE SCALE GENOMIC DNA]</scope>
    <source>
        <strain evidence="3 4">R5959</strain>
    </source>
</reference>
<sequence>MKRYAIAALLLALLAGVSACTNKPMADQHSQTQNGDNMGGGSGGGGGGY</sequence>
<keyword evidence="4" id="KW-1185">Reference proteome</keyword>
<proteinExistence type="predicted"/>
<keyword evidence="2" id="KW-0732">Signal</keyword>
<name>A0A5J6MTW2_9PROT</name>
<evidence type="ECO:0000256" key="1">
    <source>
        <dbReference type="SAM" id="MobiDB-lite"/>
    </source>
</evidence>
<feature type="region of interest" description="Disordered" evidence="1">
    <location>
        <begin position="24"/>
        <end position="49"/>
    </location>
</feature>
<feature type="signal peptide" evidence="2">
    <location>
        <begin position="1"/>
        <end position="19"/>
    </location>
</feature>
<organism evidence="3 4">
    <name type="scientific">Hypericibacter adhaerens</name>
    <dbReference type="NCBI Taxonomy" id="2602016"/>
    <lineage>
        <taxon>Bacteria</taxon>
        <taxon>Pseudomonadati</taxon>
        <taxon>Pseudomonadota</taxon>
        <taxon>Alphaproteobacteria</taxon>
        <taxon>Rhodospirillales</taxon>
        <taxon>Dongiaceae</taxon>
        <taxon>Hypericibacter</taxon>
    </lineage>
</organism>
<dbReference type="AlphaFoldDB" id="A0A5J6MTW2"/>
<evidence type="ECO:0000313" key="4">
    <source>
        <dbReference type="Proteomes" id="UP000325797"/>
    </source>
</evidence>
<dbReference type="Proteomes" id="UP000325797">
    <property type="component" value="Chromosome"/>
</dbReference>
<dbReference type="RefSeq" id="WP_191909265.1">
    <property type="nucleotide sequence ID" value="NZ_CP042582.1"/>
</dbReference>
<dbReference type="KEGG" id="hadh:FRZ61_05140"/>
<gene>
    <name evidence="3" type="ORF">FRZ61_05140</name>
</gene>
<feature type="chain" id="PRO_5023856086" description="Lipoprotein" evidence="2">
    <location>
        <begin position="20"/>
        <end position="49"/>
    </location>
</feature>
<evidence type="ECO:0008006" key="5">
    <source>
        <dbReference type="Google" id="ProtNLM"/>
    </source>
</evidence>
<dbReference type="EMBL" id="CP042582">
    <property type="protein sequence ID" value="QEX20597.1"/>
    <property type="molecule type" value="Genomic_DNA"/>
</dbReference>
<protein>
    <recommendedName>
        <fullName evidence="5">Lipoprotein</fullName>
    </recommendedName>
</protein>
<feature type="compositionally biased region" description="Gly residues" evidence="1">
    <location>
        <begin position="37"/>
        <end position="49"/>
    </location>
</feature>
<dbReference type="PROSITE" id="PS51257">
    <property type="entry name" value="PROKAR_LIPOPROTEIN"/>
    <property type="match status" value="1"/>
</dbReference>
<evidence type="ECO:0000313" key="3">
    <source>
        <dbReference type="EMBL" id="QEX20597.1"/>
    </source>
</evidence>
<accession>A0A5J6MTW2</accession>
<evidence type="ECO:0000256" key="2">
    <source>
        <dbReference type="SAM" id="SignalP"/>
    </source>
</evidence>